<feature type="chain" id="PRO_5015961004" evidence="1">
    <location>
        <begin position="23"/>
        <end position="251"/>
    </location>
</feature>
<dbReference type="OrthoDB" id="1357684at2"/>
<sequence length="251" mass="28317">MLRLLAAMAIFVLSVHLQSTEAAGNQKPFEFEVIPYAGPETLEMEVVLRNTSSYPLGFEFPTSQKYEISINDEKGNEVYTYSKGKAFLQALQTLTLNPDESMIWKEHWNYEHEGQRVSEGEYHVNATLQARKLNGETLVTKETAEASVYITEKNPSFRHAKASGEKGNYIVTGEARPVSGKLYYTVEDGHNELIAEQPIKTNTKGWEPFKIDVSIPAEKFPDSGSIVLHLYERSKKDGSIIHSFPVVLENR</sequence>
<dbReference type="Pfam" id="PF12690">
    <property type="entry name" value="BsuPI"/>
    <property type="match status" value="1"/>
</dbReference>
<feature type="domain" description="Bacterial spore germination immunoglobulin-like" evidence="2">
    <location>
        <begin position="170"/>
        <end position="239"/>
    </location>
</feature>
<organism evidence="4 5">
    <name type="scientific">Cytobacillus oceanisediminis</name>
    <dbReference type="NCBI Taxonomy" id="665099"/>
    <lineage>
        <taxon>Bacteria</taxon>
        <taxon>Bacillati</taxon>
        <taxon>Bacillota</taxon>
        <taxon>Bacilli</taxon>
        <taxon>Bacillales</taxon>
        <taxon>Bacillaceae</taxon>
        <taxon>Cytobacillus</taxon>
    </lineage>
</organism>
<feature type="domain" description="Intracellular proteinase inhibitor BsuPI" evidence="3">
    <location>
        <begin position="34"/>
        <end position="132"/>
    </location>
</feature>
<dbReference type="AlphaFoldDB" id="A0A2V2ZUJ3"/>
<dbReference type="InterPro" id="IPR020481">
    <property type="entry name" value="Intracell_prot_inh_BsuPI"/>
</dbReference>
<gene>
    <name evidence="4" type="ORF">DFO73_10732</name>
</gene>
<dbReference type="Pfam" id="PF10648">
    <property type="entry name" value="Gmad2"/>
    <property type="match status" value="1"/>
</dbReference>
<dbReference type="InterPro" id="IPR018911">
    <property type="entry name" value="Gmad2_Ig-like_dom"/>
</dbReference>
<dbReference type="InterPro" id="IPR038144">
    <property type="entry name" value="IPI"/>
</dbReference>
<reference evidence="4 5" key="1">
    <citation type="submission" date="2018-05" db="EMBL/GenBank/DDBJ databases">
        <title>Freshwater and sediment microbial communities from various areas in North America, analyzing microbe dynamics in response to fracking.</title>
        <authorList>
            <person name="Lamendella R."/>
        </authorList>
    </citation>
    <scope>NUCLEOTIDE SEQUENCE [LARGE SCALE GENOMIC DNA]</scope>
    <source>
        <strain evidence="4 5">15_TX</strain>
    </source>
</reference>
<dbReference type="Proteomes" id="UP000247150">
    <property type="component" value="Unassembled WGS sequence"/>
</dbReference>
<keyword evidence="1" id="KW-0732">Signal</keyword>
<dbReference type="RefSeq" id="WP_110065364.1">
    <property type="nucleotide sequence ID" value="NZ_QGTW01000007.1"/>
</dbReference>
<feature type="signal peptide" evidence="1">
    <location>
        <begin position="1"/>
        <end position="22"/>
    </location>
</feature>
<comment type="caution">
    <text evidence="4">The sequence shown here is derived from an EMBL/GenBank/DDBJ whole genome shotgun (WGS) entry which is preliminary data.</text>
</comment>
<name>A0A2V2ZUJ3_9BACI</name>
<dbReference type="Gene3D" id="2.60.40.2360">
    <property type="entry name" value="Intracellular proteinase inhibitor BsuPI"/>
    <property type="match status" value="1"/>
</dbReference>
<evidence type="ECO:0000256" key="1">
    <source>
        <dbReference type="SAM" id="SignalP"/>
    </source>
</evidence>
<accession>A0A2V2ZUJ3</accession>
<evidence type="ECO:0000259" key="2">
    <source>
        <dbReference type="Pfam" id="PF10648"/>
    </source>
</evidence>
<proteinExistence type="predicted"/>
<protein>
    <submittedName>
        <fullName evidence="4">Immunoglobulin-like protein involved in spore germination</fullName>
    </submittedName>
</protein>
<evidence type="ECO:0000259" key="3">
    <source>
        <dbReference type="Pfam" id="PF12690"/>
    </source>
</evidence>
<evidence type="ECO:0000313" key="4">
    <source>
        <dbReference type="EMBL" id="PWW27722.1"/>
    </source>
</evidence>
<dbReference type="EMBL" id="QGTW01000007">
    <property type="protein sequence ID" value="PWW27722.1"/>
    <property type="molecule type" value="Genomic_DNA"/>
</dbReference>
<evidence type="ECO:0000313" key="5">
    <source>
        <dbReference type="Proteomes" id="UP000247150"/>
    </source>
</evidence>